<evidence type="ECO:0000256" key="1">
    <source>
        <dbReference type="ARBA" id="ARBA00004141"/>
    </source>
</evidence>
<dbReference type="PROSITE" id="PS50262">
    <property type="entry name" value="G_PROTEIN_RECEP_F1_2"/>
    <property type="match status" value="1"/>
</dbReference>
<feature type="transmembrane region" description="Helical" evidence="9">
    <location>
        <begin position="75"/>
        <end position="99"/>
    </location>
</feature>
<feature type="compositionally biased region" description="Polar residues" evidence="8">
    <location>
        <begin position="234"/>
        <end position="248"/>
    </location>
</feature>
<feature type="transmembrane region" description="Helical" evidence="9">
    <location>
        <begin position="131"/>
        <end position="159"/>
    </location>
</feature>
<keyword evidence="7" id="KW-0807">Transducer</keyword>
<dbReference type="AlphaFoldDB" id="A0AAV2LG87"/>
<feature type="region of interest" description="Disordered" evidence="8">
    <location>
        <begin position="234"/>
        <end position="267"/>
    </location>
</feature>
<evidence type="ECO:0000256" key="5">
    <source>
        <dbReference type="ARBA" id="ARBA00023136"/>
    </source>
</evidence>
<keyword evidence="12" id="KW-1185">Reference proteome</keyword>
<sequence>MDTSPSNEATTVILHPLRPRMSLTQGGCWLAVIWIMGSCFSLPHAIYQQLLTFTYSKDRERSLCVPDFPEPSEVYWQYIDLLTFVLLYMLPLLIITASYSTVARRLWRHNAIGDTTTAQHATHRRKRRRTLAMLLLVVGVFAICWFPLNCYVVLLSSHAIQSSNLLYFCFHWLAMSSTCYNPFIYCCLNPMFRQELQVLLDMCKRRRPEVGLEPECRPVEAVAPPCHRAAWPDNNSSGSRPVQSHAGRSSSQQSHPSTSHPQTHKETHVVFSGREALSGRSDVLSVEPIVTVTWLQKYSAA</sequence>
<evidence type="ECO:0000256" key="4">
    <source>
        <dbReference type="ARBA" id="ARBA00023040"/>
    </source>
</evidence>
<feature type="domain" description="G-protein coupled receptors family 1 profile" evidence="10">
    <location>
        <begin position="1"/>
        <end position="185"/>
    </location>
</feature>
<dbReference type="PANTHER" id="PTHR24238">
    <property type="entry name" value="G-PROTEIN COUPLED RECEPTOR"/>
    <property type="match status" value="1"/>
</dbReference>
<dbReference type="PRINTS" id="PR00237">
    <property type="entry name" value="GPCRRHODOPSN"/>
</dbReference>
<keyword evidence="4" id="KW-0297">G-protein coupled receptor</keyword>
<dbReference type="SUPFAM" id="SSF81321">
    <property type="entry name" value="Family A G protein-coupled receptor-like"/>
    <property type="match status" value="1"/>
</dbReference>
<dbReference type="Pfam" id="PF00001">
    <property type="entry name" value="7tm_1"/>
    <property type="match status" value="1"/>
</dbReference>
<organism evidence="11 12">
    <name type="scientific">Knipowitschia caucasica</name>
    <name type="common">Caucasian dwarf goby</name>
    <name type="synonym">Pomatoschistus caucasicus</name>
    <dbReference type="NCBI Taxonomy" id="637954"/>
    <lineage>
        <taxon>Eukaryota</taxon>
        <taxon>Metazoa</taxon>
        <taxon>Chordata</taxon>
        <taxon>Craniata</taxon>
        <taxon>Vertebrata</taxon>
        <taxon>Euteleostomi</taxon>
        <taxon>Actinopterygii</taxon>
        <taxon>Neopterygii</taxon>
        <taxon>Teleostei</taxon>
        <taxon>Neoteleostei</taxon>
        <taxon>Acanthomorphata</taxon>
        <taxon>Gobiaria</taxon>
        <taxon>Gobiiformes</taxon>
        <taxon>Gobioidei</taxon>
        <taxon>Gobiidae</taxon>
        <taxon>Gobiinae</taxon>
        <taxon>Knipowitschia</taxon>
    </lineage>
</organism>
<evidence type="ECO:0000256" key="7">
    <source>
        <dbReference type="ARBA" id="ARBA00023224"/>
    </source>
</evidence>
<dbReference type="GO" id="GO:0005886">
    <property type="term" value="C:plasma membrane"/>
    <property type="evidence" value="ECO:0007669"/>
    <property type="project" value="TreeGrafter"/>
</dbReference>
<dbReference type="InterPro" id="IPR017452">
    <property type="entry name" value="GPCR_Rhodpsn_7TM"/>
</dbReference>
<accession>A0AAV2LG87</accession>
<evidence type="ECO:0000256" key="6">
    <source>
        <dbReference type="ARBA" id="ARBA00023170"/>
    </source>
</evidence>
<reference evidence="11 12" key="1">
    <citation type="submission" date="2024-04" db="EMBL/GenBank/DDBJ databases">
        <authorList>
            <person name="Waldvogel A.-M."/>
            <person name="Schoenle A."/>
        </authorList>
    </citation>
    <scope>NUCLEOTIDE SEQUENCE [LARGE SCALE GENOMIC DNA]</scope>
</reference>
<evidence type="ECO:0000256" key="2">
    <source>
        <dbReference type="ARBA" id="ARBA00022692"/>
    </source>
</evidence>
<dbReference type="Proteomes" id="UP001497482">
    <property type="component" value="Chromosome 3"/>
</dbReference>
<gene>
    <name evidence="11" type="ORF">KC01_LOCUS29328</name>
</gene>
<evidence type="ECO:0000313" key="12">
    <source>
        <dbReference type="Proteomes" id="UP001497482"/>
    </source>
</evidence>
<evidence type="ECO:0000256" key="3">
    <source>
        <dbReference type="ARBA" id="ARBA00022989"/>
    </source>
</evidence>
<keyword evidence="6" id="KW-0675">Receptor</keyword>
<evidence type="ECO:0000259" key="10">
    <source>
        <dbReference type="PROSITE" id="PS50262"/>
    </source>
</evidence>
<feature type="transmembrane region" description="Helical" evidence="9">
    <location>
        <begin position="165"/>
        <end position="188"/>
    </location>
</feature>
<proteinExistence type="predicted"/>
<evidence type="ECO:0000313" key="11">
    <source>
        <dbReference type="EMBL" id="CAL1601340.1"/>
    </source>
</evidence>
<protein>
    <recommendedName>
        <fullName evidence="10">G-protein coupled receptors family 1 profile domain-containing protein</fullName>
    </recommendedName>
</protein>
<dbReference type="Gene3D" id="1.20.1070.10">
    <property type="entry name" value="Rhodopsin 7-helix transmembrane proteins"/>
    <property type="match status" value="1"/>
</dbReference>
<dbReference type="EMBL" id="OZ035825">
    <property type="protein sequence ID" value="CAL1601340.1"/>
    <property type="molecule type" value="Genomic_DNA"/>
</dbReference>
<evidence type="ECO:0000256" key="9">
    <source>
        <dbReference type="SAM" id="Phobius"/>
    </source>
</evidence>
<keyword evidence="3 9" id="KW-1133">Transmembrane helix</keyword>
<name>A0AAV2LG87_KNICA</name>
<keyword evidence="2 9" id="KW-0812">Transmembrane</keyword>
<dbReference type="PANTHER" id="PTHR24238:SF57">
    <property type="entry name" value="G-PROTEIN COUPLED RECEPTOR 83"/>
    <property type="match status" value="1"/>
</dbReference>
<feature type="compositionally biased region" description="Low complexity" evidence="8">
    <location>
        <begin position="249"/>
        <end position="261"/>
    </location>
</feature>
<keyword evidence="5 9" id="KW-0472">Membrane</keyword>
<dbReference type="InterPro" id="IPR000276">
    <property type="entry name" value="GPCR_Rhodpsn"/>
</dbReference>
<dbReference type="GO" id="GO:0008188">
    <property type="term" value="F:neuropeptide receptor activity"/>
    <property type="evidence" value="ECO:0007669"/>
    <property type="project" value="TreeGrafter"/>
</dbReference>
<comment type="subcellular location">
    <subcellularLocation>
        <location evidence="1">Membrane</location>
        <topology evidence="1">Multi-pass membrane protein</topology>
    </subcellularLocation>
</comment>
<evidence type="ECO:0000256" key="8">
    <source>
        <dbReference type="SAM" id="MobiDB-lite"/>
    </source>
</evidence>
<feature type="transmembrane region" description="Helical" evidence="9">
    <location>
        <begin position="27"/>
        <end position="47"/>
    </location>
</feature>